<dbReference type="EMBL" id="UINC01012029">
    <property type="protein sequence ID" value="SVA52763.1"/>
    <property type="molecule type" value="Genomic_DNA"/>
</dbReference>
<dbReference type="PANTHER" id="PTHR30592:SF1">
    <property type="entry name" value="SULFUR CARRIER PROTEIN FDHD"/>
    <property type="match status" value="1"/>
</dbReference>
<dbReference type="PANTHER" id="PTHR30592">
    <property type="entry name" value="FORMATE DEHYDROGENASE"/>
    <property type="match status" value="1"/>
</dbReference>
<dbReference type="GO" id="GO:0016783">
    <property type="term" value="F:sulfurtransferase activity"/>
    <property type="evidence" value="ECO:0007669"/>
    <property type="project" value="InterPro"/>
</dbReference>
<dbReference type="SUPFAM" id="SSF53927">
    <property type="entry name" value="Cytidine deaminase-like"/>
    <property type="match status" value="1"/>
</dbReference>
<dbReference type="PIRSF" id="PIRSF015626">
    <property type="entry name" value="FdhD"/>
    <property type="match status" value="1"/>
</dbReference>
<protein>
    <recommendedName>
        <fullName evidence="4">Formate dehydrogenase family accessory protein FdhD</fullName>
    </recommendedName>
</protein>
<accession>A0A381WLJ3</accession>
<dbReference type="HAMAP" id="MF_00187">
    <property type="entry name" value="FdhD"/>
    <property type="match status" value="1"/>
</dbReference>
<gene>
    <name evidence="3" type="ORF">METZ01_LOCUS105617</name>
</gene>
<proteinExistence type="inferred from homology"/>
<dbReference type="Gene3D" id="3.10.20.10">
    <property type="match status" value="1"/>
</dbReference>
<evidence type="ECO:0000256" key="2">
    <source>
        <dbReference type="ARBA" id="ARBA00023150"/>
    </source>
</evidence>
<dbReference type="NCBIfam" id="TIGR00129">
    <property type="entry name" value="fdhD_narQ"/>
    <property type="match status" value="1"/>
</dbReference>
<feature type="non-terminal residue" evidence="3">
    <location>
        <position position="1"/>
    </location>
</feature>
<organism evidence="3">
    <name type="scientific">marine metagenome</name>
    <dbReference type="NCBI Taxonomy" id="408172"/>
    <lineage>
        <taxon>unclassified sequences</taxon>
        <taxon>metagenomes</taxon>
        <taxon>ecological metagenomes</taxon>
    </lineage>
</organism>
<sequence>VNDSTVERTVTKIDAGQVSEVHDTMAVEEPCEIHLNGEAVAVTMRTPGNDLELAAGFLFTEGIVGVQDVATINHCGNSLVGQGEELHPENIVEVRLIPGRKARRDVRRHFFASSSCGICGKASIEAIHVNTETAADGPSISATVLTTMMDQLEPRQNVFAATGGLHAAAIFNVAGELLVVREDVGRHNAVDKAIGYALIEECLPLDENVLIVSGRTSFEIVQKALVAQIPIVAGVSAASSLAVEFAAQSNMTLVGFLRDSKMNVYAGAERVVGK</sequence>
<name>A0A381WLJ3_9ZZZZ</name>
<dbReference type="GO" id="GO:0006777">
    <property type="term" value="P:Mo-molybdopterin cofactor biosynthetic process"/>
    <property type="evidence" value="ECO:0007669"/>
    <property type="project" value="UniProtKB-KW"/>
</dbReference>
<dbReference type="NCBIfam" id="NF001943">
    <property type="entry name" value="PRK00724.1-2"/>
    <property type="match status" value="1"/>
</dbReference>
<dbReference type="Gene3D" id="3.40.140.10">
    <property type="entry name" value="Cytidine Deaminase, domain 2"/>
    <property type="match status" value="1"/>
</dbReference>
<keyword evidence="1" id="KW-0963">Cytoplasm</keyword>
<dbReference type="InterPro" id="IPR016193">
    <property type="entry name" value="Cytidine_deaminase-like"/>
</dbReference>
<dbReference type="Pfam" id="PF02634">
    <property type="entry name" value="FdhD-NarQ"/>
    <property type="match status" value="1"/>
</dbReference>
<evidence type="ECO:0000313" key="3">
    <source>
        <dbReference type="EMBL" id="SVA52763.1"/>
    </source>
</evidence>
<evidence type="ECO:0008006" key="4">
    <source>
        <dbReference type="Google" id="ProtNLM"/>
    </source>
</evidence>
<reference evidence="3" key="1">
    <citation type="submission" date="2018-05" db="EMBL/GenBank/DDBJ databases">
        <authorList>
            <person name="Lanie J.A."/>
            <person name="Ng W.-L."/>
            <person name="Kazmierczak K.M."/>
            <person name="Andrzejewski T.M."/>
            <person name="Davidsen T.M."/>
            <person name="Wayne K.J."/>
            <person name="Tettelin H."/>
            <person name="Glass J.I."/>
            <person name="Rusch D."/>
            <person name="Podicherti R."/>
            <person name="Tsui H.-C.T."/>
            <person name="Winkler M.E."/>
        </authorList>
    </citation>
    <scope>NUCLEOTIDE SEQUENCE</scope>
</reference>
<evidence type="ECO:0000256" key="1">
    <source>
        <dbReference type="ARBA" id="ARBA00022490"/>
    </source>
</evidence>
<keyword evidence="2" id="KW-0501">Molybdenum cofactor biosynthesis</keyword>
<dbReference type="InterPro" id="IPR003786">
    <property type="entry name" value="FdhD"/>
</dbReference>
<dbReference type="AlphaFoldDB" id="A0A381WLJ3"/>